<comment type="caution">
    <text evidence="1">The sequence shown here is derived from an EMBL/GenBank/DDBJ whole genome shotgun (WGS) entry which is preliminary data.</text>
</comment>
<organism evidence="1">
    <name type="scientific">Hexamita inflata</name>
    <dbReference type="NCBI Taxonomy" id="28002"/>
    <lineage>
        <taxon>Eukaryota</taxon>
        <taxon>Metamonada</taxon>
        <taxon>Diplomonadida</taxon>
        <taxon>Hexamitidae</taxon>
        <taxon>Hexamitinae</taxon>
        <taxon>Hexamita</taxon>
    </lineage>
</organism>
<reference evidence="1" key="1">
    <citation type="submission" date="2023-06" db="EMBL/GenBank/DDBJ databases">
        <authorList>
            <person name="Kurt Z."/>
        </authorList>
    </citation>
    <scope>NUCLEOTIDE SEQUENCE</scope>
</reference>
<reference evidence="2 3" key="2">
    <citation type="submission" date="2024-07" db="EMBL/GenBank/DDBJ databases">
        <authorList>
            <person name="Akdeniz Z."/>
        </authorList>
    </citation>
    <scope>NUCLEOTIDE SEQUENCE [LARGE SCALE GENOMIC DNA]</scope>
</reference>
<dbReference type="Proteomes" id="UP001642409">
    <property type="component" value="Unassembled WGS sequence"/>
</dbReference>
<accession>A0AA86UL06</accession>
<sequence length="137" mass="15209">MLQKWIDQVLDSCETAILQLPSRSFPNARYKVQITLSKAGKVSRSMCTLQVTARSSSYPALSGKFICLQAVTSSLTSMVPELSLSNYQNVYCYLSVIQFQYEVGLQGYKFCGGQYPDGHGVGIQVYIKINMCGKVQL</sequence>
<dbReference type="EMBL" id="CATOUU010000865">
    <property type="protein sequence ID" value="CAI9955571.1"/>
    <property type="molecule type" value="Genomic_DNA"/>
</dbReference>
<keyword evidence="3" id="KW-1185">Reference proteome</keyword>
<dbReference type="AlphaFoldDB" id="A0AA86UL06"/>
<protein>
    <submittedName>
        <fullName evidence="2">Hypothetical_protein</fullName>
    </submittedName>
</protein>
<evidence type="ECO:0000313" key="1">
    <source>
        <dbReference type="EMBL" id="CAI9955571.1"/>
    </source>
</evidence>
<dbReference type="EMBL" id="CAXDID020000010">
    <property type="protein sequence ID" value="CAL5979256.1"/>
    <property type="molecule type" value="Genomic_DNA"/>
</dbReference>
<evidence type="ECO:0000313" key="2">
    <source>
        <dbReference type="EMBL" id="CAL5979256.1"/>
    </source>
</evidence>
<gene>
    <name evidence="1" type="ORF">HINF_LOCUS43216</name>
    <name evidence="2" type="ORF">HINF_LOCUS5403</name>
</gene>
<name>A0AA86UL06_9EUKA</name>
<evidence type="ECO:0000313" key="3">
    <source>
        <dbReference type="Proteomes" id="UP001642409"/>
    </source>
</evidence>
<proteinExistence type="predicted"/>